<dbReference type="Proteomes" id="UP000254329">
    <property type="component" value="Unassembled WGS sequence"/>
</dbReference>
<evidence type="ECO:0000313" key="2">
    <source>
        <dbReference type="EMBL" id="STO59171.1"/>
    </source>
</evidence>
<gene>
    <name evidence="2" type="ORF">NCTC1659_00411</name>
</gene>
<sequence length="89" mass="10212">MTTNNIEQLGKVQQNEINHKWPSALAELADVLKFELEKQGNIKDKAMQAKALAFALAQHLGGAFYLFTYWIKIESSIKRHRNLPTLCRK</sequence>
<keyword evidence="3" id="KW-1185">Reference proteome</keyword>
<name>A0A377HS03_9PAST</name>
<feature type="transmembrane region" description="Helical" evidence="1">
    <location>
        <begin position="51"/>
        <end position="71"/>
    </location>
</feature>
<evidence type="ECO:0000313" key="3">
    <source>
        <dbReference type="Proteomes" id="UP000254329"/>
    </source>
</evidence>
<dbReference type="AlphaFoldDB" id="A0A377HS03"/>
<protein>
    <submittedName>
        <fullName evidence="2">Uncharacterized conserved protein</fullName>
    </submittedName>
</protein>
<proteinExistence type="predicted"/>
<dbReference type="EMBL" id="UGHF01000001">
    <property type="protein sequence ID" value="STO59171.1"/>
    <property type="molecule type" value="Genomic_DNA"/>
</dbReference>
<dbReference type="RefSeq" id="WP_078218339.1">
    <property type="nucleotide sequence ID" value="NZ_MUXZ01000012.1"/>
</dbReference>
<keyword evidence="1" id="KW-0472">Membrane</keyword>
<reference evidence="2 3" key="1">
    <citation type="submission" date="2018-06" db="EMBL/GenBank/DDBJ databases">
        <authorList>
            <consortium name="Pathogen Informatics"/>
            <person name="Doyle S."/>
        </authorList>
    </citation>
    <scope>NUCLEOTIDE SEQUENCE [LARGE SCALE GENOMIC DNA]</scope>
    <source>
        <strain evidence="2 3">NCTC1659</strain>
    </source>
</reference>
<evidence type="ECO:0000256" key="1">
    <source>
        <dbReference type="SAM" id="Phobius"/>
    </source>
</evidence>
<organism evidence="2 3">
    <name type="scientific">Canicola haemoglobinophilus</name>
    <dbReference type="NCBI Taxonomy" id="733"/>
    <lineage>
        <taxon>Bacteria</taxon>
        <taxon>Pseudomonadati</taxon>
        <taxon>Pseudomonadota</taxon>
        <taxon>Gammaproteobacteria</taxon>
        <taxon>Pasteurellales</taxon>
        <taxon>Pasteurellaceae</taxon>
        <taxon>Canicola</taxon>
    </lineage>
</organism>
<keyword evidence="1" id="KW-0812">Transmembrane</keyword>
<keyword evidence="1" id="KW-1133">Transmembrane helix</keyword>
<accession>A0A377HS03</accession>